<proteinExistence type="predicted"/>
<dbReference type="InterPro" id="IPR049049">
    <property type="entry name" value="Beta-AFase-like_GH127_C"/>
</dbReference>
<dbReference type="InterPro" id="IPR008928">
    <property type="entry name" value="6-hairpin_glycosidase_sf"/>
</dbReference>
<dbReference type="Pfam" id="PF20736">
    <property type="entry name" value="Glyco_hydro127M"/>
    <property type="match status" value="1"/>
</dbReference>
<dbReference type="PANTHER" id="PTHR43465:SF2">
    <property type="entry name" value="DUF1680 DOMAIN PROTEIN (AFU_ORTHOLOGUE AFUA_1G08910)"/>
    <property type="match status" value="1"/>
</dbReference>
<dbReference type="RefSeq" id="WP_273941254.1">
    <property type="nucleotide sequence ID" value="NZ_CP097263.1"/>
</dbReference>
<dbReference type="GO" id="GO:0016787">
    <property type="term" value="F:hydrolase activity"/>
    <property type="evidence" value="ECO:0007669"/>
    <property type="project" value="UniProtKB-KW"/>
</dbReference>
<dbReference type="SUPFAM" id="SSF48208">
    <property type="entry name" value="Six-hairpin glycosidases"/>
    <property type="match status" value="1"/>
</dbReference>
<name>A0ABV6MRA9_9PSEU</name>
<keyword evidence="5" id="KW-1185">Reference proteome</keyword>
<evidence type="ECO:0000313" key="5">
    <source>
        <dbReference type="Proteomes" id="UP001589810"/>
    </source>
</evidence>
<protein>
    <submittedName>
        <fullName evidence="4">Glycoside hydrolase family 127 protein</fullName>
    </submittedName>
</protein>
<reference evidence="4 5" key="1">
    <citation type="submission" date="2024-09" db="EMBL/GenBank/DDBJ databases">
        <authorList>
            <person name="Sun Q."/>
            <person name="Mori K."/>
        </authorList>
    </citation>
    <scope>NUCLEOTIDE SEQUENCE [LARGE SCALE GENOMIC DNA]</scope>
    <source>
        <strain evidence="4 5">TBRC 1432</strain>
    </source>
</reference>
<gene>
    <name evidence="4" type="ORF">ACFFH7_15210</name>
</gene>
<dbReference type="Pfam" id="PF07944">
    <property type="entry name" value="Beta-AFase-like_GH127_cat"/>
    <property type="match status" value="1"/>
</dbReference>
<comment type="caution">
    <text evidence="4">The sequence shown here is derived from an EMBL/GenBank/DDBJ whole genome shotgun (WGS) entry which is preliminary data.</text>
</comment>
<dbReference type="Pfam" id="PF20737">
    <property type="entry name" value="Glyco_hydro127C"/>
    <property type="match status" value="1"/>
</dbReference>
<dbReference type="Proteomes" id="UP001589810">
    <property type="component" value="Unassembled WGS sequence"/>
</dbReference>
<dbReference type="InterPro" id="IPR049174">
    <property type="entry name" value="Beta-AFase-like"/>
</dbReference>
<feature type="domain" description="Non-reducing end beta-L-arabinofuranosidase-like GH127 middle" evidence="2">
    <location>
        <begin position="420"/>
        <end position="510"/>
    </location>
</feature>
<evidence type="ECO:0000259" key="1">
    <source>
        <dbReference type="Pfam" id="PF07944"/>
    </source>
</evidence>
<dbReference type="PANTHER" id="PTHR43465">
    <property type="entry name" value="DUF1680 DOMAIN PROTEIN (AFU_ORTHOLOGUE AFUA_1G08910)"/>
    <property type="match status" value="1"/>
</dbReference>
<evidence type="ECO:0000259" key="2">
    <source>
        <dbReference type="Pfam" id="PF20736"/>
    </source>
</evidence>
<dbReference type="InterPro" id="IPR049046">
    <property type="entry name" value="Beta-AFase-like_GH127_middle"/>
</dbReference>
<accession>A0ABV6MRA9</accession>
<dbReference type="EMBL" id="JBHLUD010000004">
    <property type="protein sequence ID" value="MFC0542845.1"/>
    <property type="molecule type" value="Genomic_DNA"/>
</dbReference>
<keyword evidence="4" id="KW-0378">Hydrolase</keyword>
<feature type="domain" description="Non-reducing end beta-L-arabinofuranosidase-like GH127 C-terminal" evidence="3">
    <location>
        <begin position="513"/>
        <end position="618"/>
    </location>
</feature>
<evidence type="ECO:0000259" key="3">
    <source>
        <dbReference type="Pfam" id="PF20737"/>
    </source>
</evidence>
<dbReference type="InterPro" id="IPR012878">
    <property type="entry name" value="Beta-AFase-like_GH127_cat"/>
</dbReference>
<feature type="domain" description="Non-reducing end beta-L-arabinofuranosidase-like GH127 catalytic" evidence="1">
    <location>
        <begin position="29"/>
        <end position="409"/>
    </location>
</feature>
<organism evidence="4 5">
    <name type="scientific">Kutzneria chonburiensis</name>
    <dbReference type="NCBI Taxonomy" id="1483604"/>
    <lineage>
        <taxon>Bacteria</taxon>
        <taxon>Bacillati</taxon>
        <taxon>Actinomycetota</taxon>
        <taxon>Actinomycetes</taxon>
        <taxon>Pseudonocardiales</taxon>
        <taxon>Pseudonocardiaceae</taxon>
        <taxon>Kutzneria</taxon>
    </lineage>
</organism>
<evidence type="ECO:0000313" key="4">
    <source>
        <dbReference type="EMBL" id="MFC0542845.1"/>
    </source>
</evidence>
<sequence>MAELGPVHPTEDAVAALGPLPLTATTVADDSLWGTWLRRNAVHTLPHCVRQLHASGAVDNLRRVTGEVDGEFQNMWFADSDVYKTLEAAAWQLVHTPEDLELRSFLDTTAALLVKAQGEDGYLNSYFTVAKPEKRWQELHWSHELYCAGHLIQAAVAAARAGVGAEIVTVARRFADLIVERFADVNAVDGHPEIETALVELYRVTGHRPYLDLAARFVDLRGHGLLNPDRFGPVYLQDHVPVRQAEAVAGHAVRQLYLLAGVVDVAVETHDDELLAAANRLWEDAFGSKTYLTGAHGSRHRDEAFGDPYELPADRAYAETCAAIASFQWNWRMLLATGDVRHADEMERVLHNAIAGSIAADGEHFFYSNPLHLRTGHDGSHEDAPSQRLPWYSCACCPPNLARLMASLPGYAVTTDHSGLQIQLYTAGEIETTVDGHAVRISLRTDYPWDGRVEITVTTDAPLTLALRIPGWCRTEDVRLDGAAVDPVGGYVRLRRDWARGFTLTLDLPMPARVVRPHPRIDAVRGCVALARGPLVYCVEQADLPDGVTLEDVRIDPSTVMVNRTSVVTLAVAGSVRSADTELYPPAVDETAEPITLTALPYFLWGNRKPGPMRVWIPLS</sequence>